<dbReference type="PANTHER" id="PTHR11085">
    <property type="entry name" value="NAD-DEPENDENT PROTEIN DEACYLASE SIRTUIN-5, MITOCHONDRIAL-RELATED"/>
    <property type="match status" value="1"/>
</dbReference>
<evidence type="ECO:0000256" key="2">
    <source>
        <dbReference type="ARBA" id="ARBA00022679"/>
    </source>
</evidence>
<dbReference type="InterPro" id="IPR026591">
    <property type="entry name" value="Sirtuin_cat_small_dom_sf"/>
</dbReference>
<reference evidence="7" key="1">
    <citation type="journal article" date="2019" name="Int. J. Syst. Evol. Microbiol.">
        <title>The Global Catalogue of Microorganisms (GCM) 10K type strain sequencing project: providing services to taxonomists for standard genome sequencing and annotation.</title>
        <authorList>
            <consortium name="The Broad Institute Genomics Platform"/>
            <consortium name="The Broad Institute Genome Sequencing Center for Infectious Disease"/>
            <person name="Wu L."/>
            <person name="Ma J."/>
        </authorList>
    </citation>
    <scope>NUCLEOTIDE SEQUENCE [LARGE SCALE GENOMIC DNA]</scope>
    <source>
        <strain evidence="7">KCTC 23701</strain>
    </source>
</reference>
<feature type="binding site" evidence="4">
    <location>
        <position position="171"/>
    </location>
    <ligand>
        <name>Zn(2+)</name>
        <dbReference type="ChEBI" id="CHEBI:29105"/>
    </ligand>
</feature>
<dbReference type="PROSITE" id="PS50305">
    <property type="entry name" value="SIRTUIN"/>
    <property type="match status" value="1"/>
</dbReference>
<keyword evidence="7" id="KW-1185">Reference proteome</keyword>
<keyword evidence="2" id="KW-0808">Transferase</keyword>
<evidence type="ECO:0000313" key="6">
    <source>
        <dbReference type="EMBL" id="GHD56993.1"/>
    </source>
</evidence>
<dbReference type="InterPro" id="IPR026590">
    <property type="entry name" value="Ssirtuin_cat_dom"/>
</dbReference>
<keyword evidence="3" id="KW-0520">NAD</keyword>
<feature type="binding site" evidence="4">
    <location>
        <position position="139"/>
    </location>
    <ligand>
        <name>Zn(2+)</name>
        <dbReference type="ChEBI" id="CHEBI:29105"/>
    </ligand>
</feature>
<evidence type="ECO:0000256" key="4">
    <source>
        <dbReference type="PROSITE-ProRule" id="PRU00236"/>
    </source>
</evidence>
<feature type="binding site" evidence="4">
    <location>
        <position position="174"/>
    </location>
    <ligand>
        <name>Zn(2+)</name>
        <dbReference type="ChEBI" id="CHEBI:29105"/>
    </ligand>
</feature>
<keyword evidence="4" id="KW-0479">Metal-binding</keyword>
<dbReference type="EMBL" id="BMYO01000001">
    <property type="protein sequence ID" value="GHD56993.1"/>
    <property type="molecule type" value="Genomic_DNA"/>
</dbReference>
<dbReference type="PANTHER" id="PTHR11085:SF4">
    <property type="entry name" value="NAD-DEPENDENT PROTEIN DEACYLASE"/>
    <property type="match status" value="1"/>
</dbReference>
<dbReference type="RefSeq" id="WP_189458563.1">
    <property type="nucleotide sequence ID" value="NZ_BMYO01000001.1"/>
</dbReference>
<sequence>MTSPTLFDAVHWLRNADGLLITAGAGIGVDSGLPDFRGDAGLWQHYPVLGERKLSFAEIANPLAFDDDAKLAWGFYGHRLRLYRETMPHRGFAILQSIAATMPHGAFVFTSNVDGQFQKAGFDETRIVECHGSIHHLQCTRDCGAPLWAATPFEPEIDLLACRMLSPLPLCPNCGALARPNIMMFDDWSWQSERSDRQAERYRQWRGQFQRLVVIELGAGVAIPTVRQFSERSQAPLIRINPLHADAPASATAFPIKQGALDGLTMLGNALADEITEASPTADT</sequence>
<dbReference type="Gene3D" id="3.30.1600.10">
    <property type="entry name" value="SIR2/SIRT2 'Small Domain"/>
    <property type="match status" value="1"/>
</dbReference>
<dbReference type="InterPro" id="IPR029035">
    <property type="entry name" value="DHS-like_NAD/FAD-binding_dom"/>
</dbReference>
<evidence type="ECO:0000256" key="3">
    <source>
        <dbReference type="ARBA" id="ARBA00023027"/>
    </source>
</evidence>
<evidence type="ECO:0000259" key="5">
    <source>
        <dbReference type="PROSITE" id="PS50305"/>
    </source>
</evidence>
<feature type="binding site" evidence="4">
    <location>
        <position position="143"/>
    </location>
    <ligand>
        <name>Zn(2+)</name>
        <dbReference type="ChEBI" id="CHEBI:29105"/>
    </ligand>
</feature>
<comment type="caution">
    <text evidence="6">The sequence shown here is derived from an EMBL/GenBank/DDBJ whole genome shotgun (WGS) entry which is preliminary data.</text>
</comment>
<protein>
    <recommendedName>
        <fullName evidence="1">protein acetyllysine N-acetyltransferase</fullName>
        <ecNumber evidence="1">2.3.1.286</ecNumber>
    </recommendedName>
</protein>
<dbReference type="InterPro" id="IPR050134">
    <property type="entry name" value="NAD-dep_sirtuin_deacylases"/>
</dbReference>
<accession>A0ABQ3GY64</accession>
<dbReference type="InterPro" id="IPR003000">
    <property type="entry name" value="Sirtuin"/>
</dbReference>
<evidence type="ECO:0000256" key="1">
    <source>
        <dbReference type="ARBA" id="ARBA00012928"/>
    </source>
</evidence>
<dbReference type="Pfam" id="PF02146">
    <property type="entry name" value="SIR2"/>
    <property type="match status" value="1"/>
</dbReference>
<gene>
    <name evidence="6" type="ORF">GCM10007350_05010</name>
</gene>
<name>A0ABQ3GY64_9NEIS</name>
<feature type="active site" description="Proton acceptor" evidence="4">
    <location>
        <position position="131"/>
    </location>
</feature>
<organism evidence="6 7">
    <name type="scientific">Jeongeupia chitinilytica</name>
    <dbReference type="NCBI Taxonomy" id="1041641"/>
    <lineage>
        <taxon>Bacteria</taxon>
        <taxon>Pseudomonadati</taxon>
        <taxon>Pseudomonadota</taxon>
        <taxon>Betaproteobacteria</taxon>
        <taxon>Neisseriales</taxon>
        <taxon>Chitinibacteraceae</taxon>
        <taxon>Jeongeupia</taxon>
    </lineage>
</organism>
<keyword evidence="4" id="KW-0862">Zinc</keyword>
<evidence type="ECO:0000313" key="7">
    <source>
        <dbReference type="Proteomes" id="UP000604737"/>
    </source>
</evidence>
<dbReference type="EC" id="2.3.1.286" evidence="1"/>
<dbReference type="Gene3D" id="3.40.50.1220">
    <property type="entry name" value="TPP-binding domain"/>
    <property type="match status" value="1"/>
</dbReference>
<feature type="domain" description="Deacetylase sirtuin-type" evidence="5">
    <location>
        <begin position="1"/>
        <end position="284"/>
    </location>
</feature>
<proteinExistence type="predicted"/>
<dbReference type="SUPFAM" id="SSF52467">
    <property type="entry name" value="DHS-like NAD/FAD-binding domain"/>
    <property type="match status" value="1"/>
</dbReference>
<dbReference type="Proteomes" id="UP000604737">
    <property type="component" value="Unassembled WGS sequence"/>
</dbReference>